<dbReference type="CDD" id="cd01392">
    <property type="entry name" value="HTH_LacI"/>
    <property type="match status" value="1"/>
</dbReference>
<keyword evidence="3" id="KW-0804">Transcription</keyword>
<evidence type="ECO:0000313" key="6">
    <source>
        <dbReference type="EMBL" id="KZE73190.1"/>
    </source>
</evidence>
<dbReference type="InterPro" id="IPR000843">
    <property type="entry name" value="HTH_LacI"/>
</dbReference>
<dbReference type="SUPFAM" id="SSF53822">
    <property type="entry name" value="Periplasmic binding protein-like I"/>
    <property type="match status" value="1"/>
</dbReference>
<evidence type="ECO:0000256" key="1">
    <source>
        <dbReference type="ARBA" id="ARBA00023015"/>
    </source>
</evidence>
<evidence type="ECO:0000259" key="4">
    <source>
        <dbReference type="PROSITE" id="PS50932"/>
    </source>
</evidence>
<dbReference type="PROSITE" id="PS50932">
    <property type="entry name" value="HTH_LACI_2"/>
    <property type="match status" value="1"/>
</dbReference>
<keyword evidence="7" id="KW-1185">Reference proteome</keyword>
<dbReference type="SMART" id="SM00354">
    <property type="entry name" value="HTH_LACI"/>
    <property type="match status" value="1"/>
</dbReference>
<dbReference type="RefSeq" id="WP_063187268.1">
    <property type="nucleotide sequence ID" value="NZ_LQRA01000095.1"/>
</dbReference>
<evidence type="ECO:0000313" key="7">
    <source>
        <dbReference type="Proteomes" id="UP000076563"/>
    </source>
</evidence>
<dbReference type="Gene3D" id="3.40.50.2300">
    <property type="match status" value="2"/>
</dbReference>
<evidence type="ECO:0000256" key="2">
    <source>
        <dbReference type="ARBA" id="ARBA00023125"/>
    </source>
</evidence>
<dbReference type="InterPro" id="IPR046335">
    <property type="entry name" value="LacI/GalR-like_sensor"/>
</dbReference>
<dbReference type="Gene3D" id="1.10.260.40">
    <property type="entry name" value="lambda repressor-like DNA-binding domains"/>
    <property type="match status" value="1"/>
</dbReference>
<evidence type="ECO:0000256" key="3">
    <source>
        <dbReference type="ARBA" id="ARBA00023163"/>
    </source>
</evidence>
<dbReference type="CDD" id="cd06267">
    <property type="entry name" value="PBP1_LacI_sugar_binding-like"/>
    <property type="match status" value="1"/>
</dbReference>
<protein>
    <submittedName>
        <fullName evidence="6">Uncharacterized protein</fullName>
    </submittedName>
</protein>
<dbReference type="Pfam" id="PF00356">
    <property type="entry name" value="LacI"/>
    <property type="match status" value="1"/>
</dbReference>
<dbReference type="InterPro" id="IPR010982">
    <property type="entry name" value="Lambda_DNA-bd_dom_sf"/>
</dbReference>
<dbReference type="InterPro" id="IPR001387">
    <property type="entry name" value="Cro/C1-type_HTH"/>
</dbReference>
<dbReference type="OrthoDB" id="3180992at2"/>
<dbReference type="GO" id="GO:0003700">
    <property type="term" value="F:DNA-binding transcription factor activity"/>
    <property type="evidence" value="ECO:0007669"/>
    <property type="project" value="TreeGrafter"/>
</dbReference>
<organism evidence="6 7">
    <name type="scientific">Paenibacillus elgii</name>
    <dbReference type="NCBI Taxonomy" id="189691"/>
    <lineage>
        <taxon>Bacteria</taxon>
        <taxon>Bacillati</taxon>
        <taxon>Bacillota</taxon>
        <taxon>Bacilli</taxon>
        <taxon>Bacillales</taxon>
        <taxon>Paenibacillaceae</taxon>
        <taxon>Paenibacillus</taxon>
    </lineage>
</organism>
<feature type="domain" description="HTH cro/C1-type" evidence="5">
    <location>
        <begin position="4"/>
        <end position="50"/>
    </location>
</feature>
<accession>A0A163UDS6</accession>
<dbReference type="EMBL" id="LQRA01000095">
    <property type="protein sequence ID" value="KZE73190.1"/>
    <property type="molecule type" value="Genomic_DNA"/>
</dbReference>
<feature type="domain" description="HTH lacI-type" evidence="4">
    <location>
        <begin position="2"/>
        <end position="46"/>
    </location>
</feature>
<dbReference type="SUPFAM" id="SSF47413">
    <property type="entry name" value="lambda repressor-like DNA-binding domains"/>
    <property type="match status" value="1"/>
</dbReference>
<dbReference type="PROSITE" id="PS00356">
    <property type="entry name" value="HTH_LACI_1"/>
    <property type="match status" value="1"/>
</dbReference>
<evidence type="ECO:0000259" key="5">
    <source>
        <dbReference type="PROSITE" id="PS50943"/>
    </source>
</evidence>
<keyword evidence="1" id="KW-0805">Transcription regulation</keyword>
<keyword evidence="2" id="KW-0238">DNA-binding</keyword>
<sequence length="333" mass="36612">MSRLDEVAKRAGVSKSTVSRVINNTGTVSPAARQKVQEAMRELHFHAEELKRSPEGSATIGLILPFGKHIASHSFGVDIMAGAEEKAFEQDYMILIGNSFGGREVALTTKMISRGVEGIIVLSGDQKNREHAELLAASGIPMVLVDQKLEGVEAHLVRGDNFMGSVALMNHLLSLGHRRIALLSPNRHYTHRERIKGYRFALMEQELEVPPSYEVLVESGVSFEAELRALLQSKDRPTAVYAADPGHLGTLIGVANELQLGIPEELSVVTFDDTYAALPEGYADFFTSVNQSGKLMGSMAVELLFRQWRDPELGAQEIVLPGKLNVRRSTRRL</sequence>
<comment type="caution">
    <text evidence="6">The sequence shown here is derived from an EMBL/GenBank/DDBJ whole genome shotgun (WGS) entry which is preliminary data.</text>
</comment>
<dbReference type="InterPro" id="IPR028082">
    <property type="entry name" value="Peripla_BP_I"/>
</dbReference>
<dbReference type="GO" id="GO:0000976">
    <property type="term" value="F:transcription cis-regulatory region binding"/>
    <property type="evidence" value="ECO:0007669"/>
    <property type="project" value="TreeGrafter"/>
</dbReference>
<dbReference type="PROSITE" id="PS50943">
    <property type="entry name" value="HTH_CROC1"/>
    <property type="match status" value="1"/>
</dbReference>
<gene>
    <name evidence="6" type="ORF">AV654_33205</name>
</gene>
<dbReference type="Pfam" id="PF13377">
    <property type="entry name" value="Peripla_BP_3"/>
    <property type="match status" value="1"/>
</dbReference>
<reference evidence="7" key="1">
    <citation type="submission" date="2016-01" db="EMBL/GenBank/DDBJ databases">
        <title>Draft genome of Chromobacterium sp. F49.</title>
        <authorList>
            <person name="Hong K.W."/>
        </authorList>
    </citation>
    <scope>NUCLEOTIDE SEQUENCE [LARGE SCALE GENOMIC DNA]</scope>
    <source>
        <strain evidence="7">M63</strain>
    </source>
</reference>
<dbReference type="PANTHER" id="PTHR30146">
    <property type="entry name" value="LACI-RELATED TRANSCRIPTIONAL REPRESSOR"/>
    <property type="match status" value="1"/>
</dbReference>
<dbReference type="PANTHER" id="PTHR30146:SF109">
    <property type="entry name" value="HTH-TYPE TRANSCRIPTIONAL REGULATOR GALS"/>
    <property type="match status" value="1"/>
</dbReference>
<proteinExistence type="predicted"/>
<dbReference type="AlphaFoldDB" id="A0A163UDS6"/>
<name>A0A163UDS6_9BACL</name>
<dbReference type="Proteomes" id="UP000076563">
    <property type="component" value="Unassembled WGS sequence"/>
</dbReference>